<sequence>MIKTNQREYEVPFENANCYGYAWGTNYNFAPGSIGPDRESIDLDGISDVNEAASIVMTACKADGLLPQQSATAYQIAVFINTYEGDRLDYHFYRHGPNKWSHKMSNTGQVEEGINDPVAHNLGLINTKDANDDLIIGQHSCGILYRPEAPTPEQIIETLEG</sequence>
<reference evidence="1 2" key="1">
    <citation type="submission" date="2021-01" db="EMBL/GenBank/DDBJ databases">
        <title>Draft Genome Sequence and Polyhydroxyalkanoate Biosynthetic Potential of Jeongeupia naejangsanensis Type Strain DSM 24253.</title>
        <authorList>
            <person name="Turrini P."/>
            <person name="Artuso I."/>
            <person name="Lugli G.A."/>
            <person name="Frangipani E."/>
            <person name="Ventura M."/>
            <person name="Visca P."/>
        </authorList>
    </citation>
    <scope>NUCLEOTIDE SEQUENCE [LARGE SCALE GENOMIC DNA]</scope>
    <source>
        <strain evidence="1 2">DSM 24253</strain>
    </source>
</reference>
<accession>A0ABS2BGS0</accession>
<dbReference type="RefSeq" id="WP_203536472.1">
    <property type="nucleotide sequence ID" value="NZ_JAESND010000001.1"/>
</dbReference>
<protein>
    <submittedName>
        <fullName evidence="1">Uncharacterized protein</fullName>
    </submittedName>
</protein>
<dbReference type="EMBL" id="JAESND010000001">
    <property type="protein sequence ID" value="MBM3114807.1"/>
    <property type="molecule type" value="Genomic_DNA"/>
</dbReference>
<gene>
    <name evidence="1" type="ORF">JMJ54_03100</name>
</gene>
<evidence type="ECO:0000313" key="2">
    <source>
        <dbReference type="Proteomes" id="UP000809431"/>
    </source>
</evidence>
<keyword evidence="2" id="KW-1185">Reference proteome</keyword>
<evidence type="ECO:0000313" key="1">
    <source>
        <dbReference type="EMBL" id="MBM3114807.1"/>
    </source>
</evidence>
<proteinExistence type="predicted"/>
<name>A0ABS2BGS0_9NEIS</name>
<organism evidence="1 2">
    <name type="scientific">Jeongeupia naejangsanensis</name>
    <dbReference type="NCBI Taxonomy" id="613195"/>
    <lineage>
        <taxon>Bacteria</taxon>
        <taxon>Pseudomonadati</taxon>
        <taxon>Pseudomonadota</taxon>
        <taxon>Betaproteobacteria</taxon>
        <taxon>Neisseriales</taxon>
        <taxon>Chitinibacteraceae</taxon>
        <taxon>Jeongeupia</taxon>
    </lineage>
</organism>
<dbReference type="Proteomes" id="UP000809431">
    <property type="component" value="Unassembled WGS sequence"/>
</dbReference>
<comment type="caution">
    <text evidence="1">The sequence shown here is derived from an EMBL/GenBank/DDBJ whole genome shotgun (WGS) entry which is preliminary data.</text>
</comment>